<evidence type="ECO:0000259" key="2">
    <source>
        <dbReference type="Pfam" id="PF21186"/>
    </source>
</evidence>
<dbReference type="Proteomes" id="UP000823641">
    <property type="component" value="Unassembled WGS sequence"/>
</dbReference>
<evidence type="ECO:0000259" key="1">
    <source>
        <dbReference type="Pfam" id="PF18347"/>
    </source>
</evidence>
<dbReference type="Pfam" id="PF18347">
    <property type="entry name" value="DUF5606"/>
    <property type="match status" value="1"/>
</dbReference>
<protein>
    <submittedName>
        <fullName evidence="3">DUF5606 domain-containing protein</fullName>
    </submittedName>
</protein>
<feature type="domain" description="DUF5606" evidence="1">
    <location>
        <begin position="2"/>
        <end position="47"/>
    </location>
</feature>
<proteinExistence type="predicted"/>
<comment type="caution">
    <text evidence="3">The sequence shown here is derived from an EMBL/GenBank/DDBJ whole genome shotgun (WGS) entry which is preliminary data.</text>
</comment>
<sequence>MLKEILSITGRPGLYKLVSRGNNMLIVESLLDGKRMPTHARDKIVSLGDISMFTDDGEDVPLAQVLESLKNKENAQICTLDLKKSTKQELQAYFAEVLPNFDRDRVYPSDIRKLITWYNLLVKNNLTDFSLEEPAKETSKEA</sequence>
<feature type="domain" description="DUF6852" evidence="2">
    <location>
        <begin position="50"/>
        <end position="121"/>
    </location>
</feature>
<dbReference type="InterPro" id="IPR049280">
    <property type="entry name" value="DUF6852"/>
</dbReference>
<evidence type="ECO:0000313" key="3">
    <source>
        <dbReference type="EMBL" id="MBO8459082.1"/>
    </source>
</evidence>
<reference evidence="3" key="1">
    <citation type="submission" date="2020-10" db="EMBL/GenBank/DDBJ databases">
        <authorList>
            <person name="Gilroy R."/>
        </authorList>
    </citation>
    <scope>NUCLEOTIDE SEQUENCE</scope>
    <source>
        <strain evidence="3">G3-3990</strain>
    </source>
</reference>
<accession>A0A9D9HRT9</accession>
<reference evidence="3" key="2">
    <citation type="journal article" date="2021" name="PeerJ">
        <title>Extensive microbial diversity within the chicken gut microbiome revealed by metagenomics and culture.</title>
        <authorList>
            <person name="Gilroy R."/>
            <person name="Ravi A."/>
            <person name="Getino M."/>
            <person name="Pursley I."/>
            <person name="Horton D.L."/>
            <person name="Alikhan N.F."/>
            <person name="Baker D."/>
            <person name="Gharbi K."/>
            <person name="Hall N."/>
            <person name="Watson M."/>
            <person name="Adriaenssens E.M."/>
            <person name="Foster-Nyarko E."/>
            <person name="Jarju S."/>
            <person name="Secka A."/>
            <person name="Antonio M."/>
            <person name="Oren A."/>
            <person name="Chaudhuri R.R."/>
            <person name="La Ragione R."/>
            <person name="Hildebrand F."/>
            <person name="Pallen M.J."/>
        </authorList>
    </citation>
    <scope>NUCLEOTIDE SEQUENCE</scope>
    <source>
        <strain evidence="3">G3-3990</strain>
    </source>
</reference>
<dbReference type="InterPro" id="IPR049281">
    <property type="entry name" value="BVU_3817-like_C_sf"/>
</dbReference>
<dbReference type="EMBL" id="JADIMG010000019">
    <property type="protein sequence ID" value="MBO8459082.1"/>
    <property type="molecule type" value="Genomic_DNA"/>
</dbReference>
<dbReference type="Gene3D" id="1.10.10.1650">
    <property type="match status" value="1"/>
</dbReference>
<organism evidence="3 4">
    <name type="scientific">Candidatus Gallipaludibacter merdavium</name>
    <dbReference type="NCBI Taxonomy" id="2840839"/>
    <lineage>
        <taxon>Bacteria</taxon>
        <taxon>Pseudomonadati</taxon>
        <taxon>Bacteroidota</taxon>
        <taxon>Bacteroidia</taxon>
        <taxon>Bacteroidales</taxon>
        <taxon>Candidatus Gallipaludibacter</taxon>
    </lineage>
</organism>
<evidence type="ECO:0000313" key="4">
    <source>
        <dbReference type="Proteomes" id="UP000823641"/>
    </source>
</evidence>
<name>A0A9D9HRT9_9BACT</name>
<dbReference type="InterPro" id="IPR049282">
    <property type="entry name" value="BVU_3817_N_sf"/>
</dbReference>
<gene>
    <name evidence="3" type="ORF">IAA73_01930</name>
</gene>
<dbReference type="Pfam" id="PF21186">
    <property type="entry name" value="DUF6852"/>
    <property type="match status" value="1"/>
</dbReference>
<dbReference type="Gene3D" id="2.30.30.730">
    <property type="match status" value="1"/>
</dbReference>
<dbReference type="AlphaFoldDB" id="A0A9D9HRT9"/>
<dbReference type="InterPro" id="IPR041218">
    <property type="entry name" value="DUF5606"/>
</dbReference>